<evidence type="ECO:0000259" key="2">
    <source>
        <dbReference type="Pfam" id="PF01370"/>
    </source>
</evidence>
<protein>
    <recommendedName>
        <fullName evidence="2">NAD-dependent epimerase/dehydratase domain-containing protein</fullName>
    </recommendedName>
</protein>
<dbReference type="EMBL" id="UINC01011732">
    <property type="protein sequence ID" value="SVA51584.1"/>
    <property type="molecule type" value="Genomic_DNA"/>
</dbReference>
<reference evidence="3" key="1">
    <citation type="submission" date="2018-05" db="EMBL/GenBank/DDBJ databases">
        <authorList>
            <person name="Lanie J.A."/>
            <person name="Ng W.-L."/>
            <person name="Kazmierczak K.M."/>
            <person name="Andrzejewski T.M."/>
            <person name="Davidsen T.M."/>
            <person name="Wayne K.J."/>
            <person name="Tettelin H."/>
            <person name="Glass J.I."/>
            <person name="Rusch D."/>
            <person name="Podicherti R."/>
            <person name="Tsui H.-C.T."/>
            <person name="Winkler M.E."/>
        </authorList>
    </citation>
    <scope>NUCLEOTIDE SEQUENCE</scope>
</reference>
<name>A0A381WGH4_9ZZZZ</name>
<dbReference type="AlphaFoldDB" id="A0A381WGH4"/>
<dbReference type="InterPro" id="IPR001509">
    <property type="entry name" value="Epimerase_deHydtase"/>
</dbReference>
<comment type="similarity">
    <text evidence="1">Belongs to the NAD(P)-dependent epimerase/dehydratase family.</text>
</comment>
<proteinExistence type="inferred from homology"/>
<evidence type="ECO:0000256" key="1">
    <source>
        <dbReference type="ARBA" id="ARBA00007637"/>
    </source>
</evidence>
<dbReference type="PANTHER" id="PTHR43000">
    <property type="entry name" value="DTDP-D-GLUCOSE 4,6-DEHYDRATASE-RELATED"/>
    <property type="match status" value="1"/>
</dbReference>
<evidence type="ECO:0000313" key="3">
    <source>
        <dbReference type="EMBL" id="SVA51584.1"/>
    </source>
</evidence>
<sequence length="318" mass="36338">MAHYLSSKNHTISGNDNFIGGYKDNLSKKFRFYEADCCDFKTMKKILTDVDVVIHCAATAYEGLSVFSPSFVTKNIYEASVTTFSASIENKVKKIIFCSSMARYGEQDYPFTEDMQVLPQDPYGIAKVAAEQTLQNLCEVHKVDWTILVPHNIVGPRQKYDDPFRNVLSIFLNRMLLKKPAIIYGDGSQKRCFSYVDDCISCIEETIENSKTSKEIINIGPDEEFISIKDLADKCANETGFNSQHIYHKARPQEVKFATCSSNKARKLLGYKTKYSLDKSIELTCDYIKRRGPKDFDYQLYLEIVNEKTPAAWKNKLI</sequence>
<dbReference type="InterPro" id="IPR036291">
    <property type="entry name" value="NAD(P)-bd_dom_sf"/>
</dbReference>
<dbReference type="SUPFAM" id="SSF51735">
    <property type="entry name" value="NAD(P)-binding Rossmann-fold domains"/>
    <property type="match status" value="1"/>
</dbReference>
<gene>
    <name evidence="3" type="ORF">METZ01_LOCUS104438</name>
</gene>
<organism evidence="3">
    <name type="scientific">marine metagenome</name>
    <dbReference type="NCBI Taxonomy" id="408172"/>
    <lineage>
        <taxon>unclassified sequences</taxon>
        <taxon>metagenomes</taxon>
        <taxon>ecological metagenomes</taxon>
    </lineage>
</organism>
<dbReference type="Pfam" id="PF01370">
    <property type="entry name" value="Epimerase"/>
    <property type="match status" value="1"/>
</dbReference>
<dbReference type="Gene3D" id="3.40.50.720">
    <property type="entry name" value="NAD(P)-binding Rossmann-like Domain"/>
    <property type="match status" value="1"/>
</dbReference>
<accession>A0A381WGH4</accession>
<feature type="domain" description="NAD-dependent epimerase/dehydratase" evidence="2">
    <location>
        <begin position="2"/>
        <end position="220"/>
    </location>
</feature>